<reference evidence="2" key="1">
    <citation type="submission" date="2020-01" db="EMBL/GenBank/DDBJ databases">
        <authorList>
            <person name="Mishra B."/>
        </authorList>
    </citation>
    <scope>NUCLEOTIDE SEQUENCE [LARGE SCALE GENOMIC DNA]</scope>
</reference>
<gene>
    <name evidence="2" type="ORF">MERR_LOCUS27396</name>
</gene>
<dbReference type="PANTHER" id="PTHR35046:SF9">
    <property type="entry name" value="RNA-DIRECTED DNA POLYMERASE"/>
    <property type="match status" value="1"/>
</dbReference>
<organism evidence="2 3">
    <name type="scientific">Microthlaspi erraticum</name>
    <dbReference type="NCBI Taxonomy" id="1685480"/>
    <lineage>
        <taxon>Eukaryota</taxon>
        <taxon>Viridiplantae</taxon>
        <taxon>Streptophyta</taxon>
        <taxon>Embryophyta</taxon>
        <taxon>Tracheophyta</taxon>
        <taxon>Spermatophyta</taxon>
        <taxon>Magnoliopsida</taxon>
        <taxon>eudicotyledons</taxon>
        <taxon>Gunneridae</taxon>
        <taxon>Pentapetalae</taxon>
        <taxon>rosids</taxon>
        <taxon>malvids</taxon>
        <taxon>Brassicales</taxon>
        <taxon>Brassicaceae</taxon>
        <taxon>Coluteocarpeae</taxon>
        <taxon>Microthlaspi</taxon>
    </lineage>
</organism>
<dbReference type="PANTHER" id="PTHR35046">
    <property type="entry name" value="ZINC KNUCKLE (CCHC-TYPE) FAMILY PROTEIN"/>
    <property type="match status" value="1"/>
</dbReference>
<dbReference type="FunFam" id="3.10.10.10:FF:000002">
    <property type="entry name" value="Retrovirus-related Pol polyprotein from transposon 17.6-like protein"/>
    <property type="match status" value="1"/>
</dbReference>
<dbReference type="Pfam" id="PF00078">
    <property type="entry name" value="RVT_1"/>
    <property type="match status" value="1"/>
</dbReference>
<accession>A0A6D2JJH6</accession>
<dbReference type="AlphaFoldDB" id="A0A6D2JJH6"/>
<dbReference type="InterPro" id="IPR000477">
    <property type="entry name" value="RT_dom"/>
</dbReference>
<dbReference type="OrthoDB" id="1027002at2759"/>
<dbReference type="InterPro" id="IPR043502">
    <property type="entry name" value="DNA/RNA_pol_sf"/>
</dbReference>
<dbReference type="SUPFAM" id="SSF56672">
    <property type="entry name" value="DNA/RNA polymerases"/>
    <property type="match status" value="1"/>
</dbReference>
<evidence type="ECO:0000259" key="1">
    <source>
        <dbReference type="Pfam" id="PF00078"/>
    </source>
</evidence>
<comment type="caution">
    <text evidence="2">The sequence shown here is derived from an EMBL/GenBank/DDBJ whole genome shotgun (WGS) entry which is preliminary data.</text>
</comment>
<keyword evidence="3" id="KW-1185">Reference proteome</keyword>
<sequence>MDAGHIILGRPWQSDRRVIHDGFTNRYTLLHEGRKTTLIPLSPQEEHLIGLTHTPPEIPSELAQLLQDFSDVFPEDSPPGLPPVRGIEHQIDFVPGSTLPNRPAYRTNPVETKELQRQVDELMEKGHIRESMSPCAVPVLLVPKKDGSWRMCVDCRAINNITIDLKSGYHQIRMKEGDEWKTAFKTKHGLYEWLVMPFGLTNAPSFVVSADGVQVDEEKVAAIGIGLVLRPLERSELSWLGRILSAVC</sequence>
<feature type="domain" description="Reverse transcriptase" evidence="1">
    <location>
        <begin position="161"/>
        <end position="206"/>
    </location>
</feature>
<dbReference type="Gene3D" id="3.10.10.10">
    <property type="entry name" value="HIV Type 1 Reverse Transcriptase, subunit A, domain 1"/>
    <property type="match status" value="1"/>
</dbReference>
<dbReference type="CDD" id="cd01647">
    <property type="entry name" value="RT_LTR"/>
    <property type="match status" value="1"/>
</dbReference>
<protein>
    <recommendedName>
        <fullName evidence="1">Reverse transcriptase domain-containing protein</fullName>
    </recommendedName>
</protein>
<dbReference type="EMBL" id="CACVBM020001224">
    <property type="protein sequence ID" value="CAA7040161.1"/>
    <property type="molecule type" value="Genomic_DNA"/>
</dbReference>
<evidence type="ECO:0000313" key="3">
    <source>
        <dbReference type="Proteomes" id="UP000467841"/>
    </source>
</evidence>
<dbReference type="Proteomes" id="UP000467841">
    <property type="component" value="Unassembled WGS sequence"/>
</dbReference>
<name>A0A6D2JJH6_9BRAS</name>
<evidence type="ECO:0000313" key="2">
    <source>
        <dbReference type="EMBL" id="CAA7040161.1"/>
    </source>
</evidence>
<proteinExistence type="predicted"/>